<feature type="transmembrane region" description="Helical" evidence="7">
    <location>
        <begin position="111"/>
        <end position="132"/>
    </location>
</feature>
<name>A0A1Y2SEH2_9GAMM</name>
<feature type="transmembrane region" description="Helical" evidence="7">
    <location>
        <begin position="21"/>
        <end position="43"/>
    </location>
</feature>
<reference evidence="9 10" key="1">
    <citation type="submission" date="2016-10" db="EMBL/GenBank/DDBJ databases">
        <title>Systematic genetic and metabolomic analysis of Xenorhabdus and Photorhabdus spp., highlights the requirements for a dual symbiotic and pathogenic life style.</title>
        <authorList>
            <person name="Tobias N.J."/>
            <person name="Wolff H."/>
            <person name="Djahanschiri B."/>
            <person name="Pidot S.J."/>
            <person name="Stinear T.P."/>
            <person name="Ebersberger I."/>
            <person name="Bode H.B."/>
        </authorList>
    </citation>
    <scope>NUCLEOTIDE SEQUENCE [LARGE SCALE GENOMIC DNA]</scope>
    <source>
        <strain evidence="9 10">DSM 22392</strain>
    </source>
</reference>
<dbReference type="RefSeq" id="WP_086108630.1">
    <property type="nucleotide sequence ID" value="NZ_CAWNGD010000095.1"/>
</dbReference>
<dbReference type="AlphaFoldDB" id="A0A1Y2SEH2"/>
<keyword evidence="5 7" id="KW-1133">Transmembrane helix</keyword>
<feature type="transmembrane region" description="Helical" evidence="7">
    <location>
        <begin position="144"/>
        <end position="170"/>
    </location>
</feature>
<dbReference type="EMBL" id="MUBJ01000005">
    <property type="protein sequence ID" value="OTA17170.1"/>
    <property type="molecule type" value="Genomic_DNA"/>
</dbReference>
<sequence length="508" mass="54109">MLFNQNISSNKQAGLRNWFGLLVLMLPVLLVTMDNTILGFALPKIARALAPSANQQLWIIDAYSLVLAGLLISMGSIGDRVGHRKLLLLGSLGFTVVSILTALSASPEQLIVGRAALGFFGAMLMPSTLALISCLFENREQRRIAVAIWATILTVGSALGPVIGGILLQYFDWNSIFLLSVPVLIPLLIFGPVLLPASDKKQTRFIDGYSVLLSIIAMTGIVYAIKHIASDGFEIDVIIALAIGVVTGVSFIRRQHKLSVPLMDISLFRNGVFAGSVMVNLLSLGLLVGFVFFATQFLQIVLNMEPLSASFALVPGQIMAIAVGMAIVPVAQRISAHWLMPILLALAGLAFFLIACVGSDLISIIITFALLCMGVGAIASVSNDLILSAVPSSKAGAASAISETAYEVGVVFGTTIIGGLLTAFYQVNLNLPDEISQEQAKLALETLAGAYTVADSLSGIERQLLVDAAKHSFTNAIYMTSWLTAIFTGIVALVAWYLIRKSEKTNIV</sequence>
<keyword evidence="3" id="KW-1003">Cell membrane</keyword>
<dbReference type="PRINTS" id="PR01036">
    <property type="entry name" value="TCRTETB"/>
</dbReference>
<feature type="transmembrane region" description="Helical" evidence="7">
    <location>
        <begin position="361"/>
        <end position="387"/>
    </location>
</feature>
<keyword evidence="6 7" id="KW-0472">Membrane</keyword>
<evidence type="ECO:0000313" key="9">
    <source>
        <dbReference type="EMBL" id="OTA17170.1"/>
    </source>
</evidence>
<evidence type="ECO:0000256" key="6">
    <source>
        <dbReference type="ARBA" id="ARBA00023136"/>
    </source>
</evidence>
<dbReference type="Gene3D" id="1.20.1250.20">
    <property type="entry name" value="MFS general substrate transporter like domains"/>
    <property type="match status" value="1"/>
</dbReference>
<feature type="transmembrane region" description="Helical" evidence="7">
    <location>
        <begin position="235"/>
        <end position="252"/>
    </location>
</feature>
<dbReference type="CDD" id="cd17321">
    <property type="entry name" value="MFS_MMR_MDR_like"/>
    <property type="match status" value="1"/>
</dbReference>
<feature type="transmembrane region" description="Helical" evidence="7">
    <location>
        <begin position="272"/>
        <end position="295"/>
    </location>
</feature>
<evidence type="ECO:0000256" key="1">
    <source>
        <dbReference type="ARBA" id="ARBA00004651"/>
    </source>
</evidence>
<protein>
    <submittedName>
        <fullName evidence="9">Transport protein QacB</fullName>
    </submittedName>
</protein>
<evidence type="ECO:0000256" key="2">
    <source>
        <dbReference type="ARBA" id="ARBA00022448"/>
    </source>
</evidence>
<dbReference type="Pfam" id="PF07690">
    <property type="entry name" value="MFS_1"/>
    <property type="match status" value="1"/>
</dbReference>
<evidence type="ECO:0000313" key="10">
    <source>
        <dbReference type="Proteomes" id="UP000194350"/>
    </source>
</evidence>
<dbReference type="PANTHER" id="PTHR42718:SF47">
    <property type="entry name" value="METHYL VIOLOGEN RESISTANCE PROTEIN SMVA"/>
    <property type="match status" value="1"/>
</dbReference>
<dbReference type="STRING" id="351656.Xvie_01428"/>
<dbReference type="Gene3D" id="1.20.1720.10">
    <property type="entry name" value="Multidrug resistance protein D"/>
    <property type="match status" value="1"/>
</dbReference>
<dbReference type="PROSITE" id="PS50850">
    <property type="entry name" value="MFS"/>
    <property type="match status" value="1"/>
</dbReference>
<feature type="domain" description="Major facilitator superfamily (MFS) profile" evidence="8">
    <location>
        <begin position="20"/>
        <end position="503"/>
    </location>
</feature>
<dbReference type="SUPFAM" id="SSF103473">
    <property type="entry name" value="MFS general substrate transporter"/>
    <property type="match status" value="1"/>
</dbReference>
<organism evidence="9 10">
    <name type="scientific">Xenorhabdus vietnamensis</name>
    <dbReference type="NCBI Taxonomy" id="351656"/>
    <lineage>
        <taxon>Bacteria</taxon>
        <taxon>Pseudomonadati</taxon>
        <taxon>Pseudomonadota</taxon>
        <taxon>Gammaproteobacteria</taxon>
        <taxon>Enterobacterales</taxon>
        <taxon>Morganellaceae</taxon>
        <taxon>Xenorhabdus</taxon>
    </lineage>
</organism>
<keyword evidence="2" id="KW-0813">Transport</keyword>
<dbReference type="OrthoDB" id="9807274at2"/>
<evidence type="ECO:0000256" key="7">
    <source>
        <dbReference type="SAM" id="Phobius"/>
    </source>
</evidence>
<keyword evidence="10" id="KW-1185">Reference proteome</keyword>
<dbReference type="GO" id="GO:0022857">
    <property type="term" value="F:transmembrane transporter activity"/>
    <property type="evidence" value="ECO:0007669"/>
    <property type="project" value="InterPro"/>
</dbReference>
<feature type="transmembrane region" description="Helical" evidence="7">
    <location>
        <begin position="176"/>
        <end position="197"/>
    </location>
</feature>
<dbReference type="GO" id="GO:0005886">
    <property type="term" value="C:plasma membrane"/>
    <property type="evidence" value="ECO:0007669"/>
    <property type="project" value="UniProtKB-SubCell"/>
</dbReference>
<accession>A0A1Y2SEH2</accession>
<proteinExistence type="predicted"/>
<evidence type="ECO:0000259" key="8">
    <source>
        <dbReference type="PROSITE" id="PS50850"/>
    </source>
</evidence>
<feature type="transmembrane region" description="Helical" evidence="7">
    <location>
        <begin position="55"/>
        <end position="74"/>
    </location>
</feature>
<evidence type="ECO:0000256" key="5">
    <source>
        <dbReference type="ARBA" id="ARBA00022989"/>
    </source>
</evidence>
<gene>
    <name evidence="9" type="ORF">Xvie_01428</name>
</gene>
<keyword evidence="4 7" id="KW-0812">Transmembrane</keyword>
<evidence type="ECO:0000256" key="4">
    <source>
        <dbReference type="ARBA" id="ARBA00022692"/>
    </source>
</evidence>
<dbReference type="InterPro" id="IPR011701">
    <property type="entry name" value="MFS"/>
</dbReference>
<dbReference type="PANTHER" id="PTHR42718">
    <property type="entry name" value="MAJOR FACILITATOR SUPERFAMILY MULTIDRUG TRANSPORTER MFSC"/>
    <property type="match status" value="1"/>
</dbReference>
<feature type="transmembrane region" description="Helical" evidence="7">
    <location>
        <begin position="86"/>
        <end position="105"/>
    </location>
</feature>
<dbReference type="Proteomes" id="UP000194350">
    <property type="component" value="Unassembled WGS sequence"/>
</dbReference>
<feature type="transmembrane region" description="Helical" evidence="7">
    <location>
        <begin position="209"/>
        <end position="229"/>
    </location>
</feature>
<feature type="transmembrane region" description="Helical" evidence="7">
    <location>
        <begin position="338"/>
        <end position="355"/>
    </location>
</feature>
<feature type="transmembrane region" description="Helical" evidence="7">
    <location>
        <begin position="307"/>
        <end position="331"/>
    </location>
</feature>
<feature type="transmembrane region" description="Helical" evidence="7">
    <location>
        <begin position="476"/>
        <end position="499"/>
    </location>
</feature>
<dbReference type="InterPro" id="IPR036259">
    <property type="entry name" value="MFS_trans_sf"/>
</dbReference>
<comment type="caution">
    <text evidence="9">The sequence shown here is derived from an EMBL/GenBank/DDBJ whole genome shotgun (WGS) entry which is preliminary data.</text>
</comment>
<dbReference type="InterPro" id="IPR020846">
    <property type="entry name" value="MFS_dom"/>
</dbReference>
<evidence type="ECO:0000256" key="3">
    <source>
        <dbReference type="ARBA" id="ARBA00022475"/>
    </source>
</evidence>
<feature type="transmembrane region" description="Helical" evidence="7">
    <location>
        <begin position="408"/>
        <end position="427"/>
    </location>
</feature>
<comment type="subcellular location">
    <subcellularLocation>
        <location evidence="1">Cell membrane</location>
        <topology evidence="1">Multi-pass membrane protein</topology>
    </subcellularLocation>
</comment>